<keyword evidence="4" id="KW-1185">Reference proteome</keyword>
<dbReference type="SUPFAM" id="SSF48452">
    <property type="entry name" value="TPR-like"/>
    <property type="match status" value="1"/>
</dbReference>
<dbReference type="CDD" id="cd00093">
    <property type="entry name" value="HTH_XRE"/>
    <property type="match status" value="1"/>
</dbReference>
<name>A0A9E8RXA8_9BACI</name>
<dbReference type="EMBL" id="CP106877">
    <property type="protein sequence ID" value="WAA12585.1"/>
    <property type="molecule type" value="Genomic_DNA"/>
</dbReference>
<dbReference type="InterPro" id="IPR001387">
    <property type="entry name" value="Cro/C1-type_HTH"/>
</dbReference>
<protein>
    <submittedName>
        <fullName evidence="3">Helix-turn-helix domain-containing protein</fullName>
    </submittedName>
</protein>
<dbReference type="GO" id="GO:0005829">
    <property type="term" value="C:cytosol"/>
    <property type="evidence" value="ECO:0007669"/>
    <property type="project" value="TreeGrafter"/>
</dbReference>
<gene>
    <name evidence="3" type="ORF">OE105_00065</name>
</gene>
<evidence type="ECO:0000313" key="4">
    <source>
        <dbReference type="Proteomes" id="UP001164726"/>
    </source>
</evidence>
<dbReference type="AlphaFoldDB" id="A0A9E8RXA8"/>
<evidence type="ECO:0000313" key="3">
    <source>
        <dbReference type="EMBL" id="WAA12585.1"/>
    </source>
</evidence>
<dbReference type="GO" id="GO:0003700">
    <property type="term" value="F:DNA-binding transcription factor activity"/>
    <property type="evidence" value="ECO:0007669"/>
    <property type="project" value="TreeGrafter"/>
</dbReference>
<dbReference type="RefSeq" id="WP_275420720.1">
    <property type="nucleotide sequence ID" value="NZ_CP106877.1"/>
</dbReference>
<organism evidence="3 4">
    <name type="scientific">Fervidibacillus halotolerans</name>
    <dbReference type="NCBI Taxonomy" id="2980027"/>
    <lineage>
        <taxon>Bacteria</taxon>
        <taxon>Bacillati</taxon>
        <taxon>Bacillota</taxon>
        <taxon>Bacilli</taxon>
        <taxon>Bacillales</taxon>
        <taxon>Bacillaceae</taxon>
        <taxon>Fervidibacillus</taxon>
    </lineage>
</organism>
<keyword evidence="1" id="KW-0238">DNA-binding</keyword>
<accession>A0A9E8RXA8</accession>
<dbReference type="InterPro" id="IPR050807">
    <property type="entry name" value="TransReg_Diox_bact_type"/>
</dbReference>
<evidence type="ECO:0000256" key="1">
    <source>
        <dbReference type="ARBA" id="ARBA00023125"/>
    </source>
</evidence>
<dbReference type="PANTHER" id="PTHR46797:SF1">
    <property type="entry name" value="METHYLPHOSPHONATE SYNTHASE"/>
    <property type="match status" value="1"/>
</dbReference>
<dbReference type="PROSITE" id="PS50943">
    <property type="entry name" value="HTH_CROC1"/>
    <property type="match status" value="1"/>
</dbReference>
<reference evidence="3" key="1">
    <citation type="submission" date="2022-09" db="EMBL/GenBank/DDBJ databases">
        <title>Complete Genomes of Fervidibacillus albus and Fervidibacillus halotolerans isolated from tidal flat sediments.</title>
        <authorList>
            <person name="Kwon K.K."/>
            <person name="Yang S.-H."/>
            <person name="Park M.J."/>
            <person name="Oh H.-M."/>
        </authorList>
    </citation>
    <scope>NUCLEOTIDE SEQUENCE</scope>
    <source>
        <strain evidence="3">MEBiC13594</strain>
    </source>
</reference>
<dbReference type="SMART" id="SM00530">
    <property type="entry name" value="HTH_XRE"/>
    <property type="match status" value="1"/>
</dbReference>
<dbReference type="GO" id="GO:0003677">
    <property type="term" value="F:DNA binding"/>
    <property type="evidence" value="ECO:0007669"/>
    <property type="project" value="UniProtKB-KW"/>
</dbReference>
<proteinExistence type="predicted"/>
<dbReference type="SUPFAM" id="SSF47413">
    <property type="entry name" value="lambda repressor-like DNA-binding domains"/>
    <property type="match status" value="1"/>
</dbReference>
<dbReference type="Gene3D" id="1.25.40.10">
    <property type="entry name" value="Tetratricopeptide repeat domain"/>
    <property type="match status" value="2"/>
</dbReference>
<dbReference type="InterPro" id="IPR010982">
    <property type="entry name" value="Lambda_DNA-bd_dom_sf"/>
</dbReference>
<dbReference type="KEGG" id="fhl:OE105_00065"/>
<dbReference type="InterPro" id="IPR011990">
    <property type="entry name" value="TPR-like_helical_dom_sf"/>
</dbReference>
<dbReference type="Proteomes" id="UP001164726">
    <property type="component" value="Chromosome"/>
</dbReference>
<dbReference type="Pfam" id="PF12844">
    <property type="entry name" value="HTH_19"/>
    <property type="match status" value="1"/>
</dbReference>
<sequence length="418" mass="49239">MSTLGERIRTLRKKRGLTLEQLAGDALTKGMLSLIENNRSKPSMESLSYIAERLGVKVSELLEDVNREQLGDILDQVEKLFYTEPDRYTEVAKENFEKIIELIRPFLKQLDSSYESARLLDLYGRTLYYLGEGGFEHVLEKAAVIYDELNLTSRRADLGFFRVSQKFAEHDYRNSLKLFLEEKKEIEQKHAYIDPLTRLALGYNEAVLQFAVGNEELALKVMEDVIDFSKIKRLFYLTDYLYQLALGYAIMDNDMEKMDLYSKKLKQFTDFTEDPFSKARYELMKAEVMRLRDQNYKGVLEICNRYLEQSTDVETFTFPFFYLLKGISYWHFGEYEKSLASLNKVVIPEVLHHPFDLSWLYTKDAYIALCYAKLNDWTKAKKYAQRAWENIQSMPHTIYQDFIKETYDQIVGKQDEQK</sequence>
<evidence type="ECO:0000259" key="2">
    <source>
        <dbReference type="PROSITE" id="PS50943"/>
    </source>
</evidence>
<feature type="domain" description="HTH cro/C1-type" evidence="2">
    <location>
        <begin position="8"/>
        <end position="61"/>
    </location>
</feature>
<dbReference type="PANTHER" id="PTHR46797">
    <property type="entry name" value="HTH-TYPE TRANSCRIPTIONAL REGULATOR"/>
    <property type="match status" value="1"/>
</dbReference>